<feature type="transmembrane region" description="Helical" evidence="2">
    <location>
        <begin position="306"/>
        <end position="328"/>
    </location>
</feature>
<sequence>MENLKGFFKLVANENMKSFFRLRTLIFAIFFIVSIGIMGYFHSTHAPNINKDNWKTSAKNEIQKLKEENTKLQSDISNTKSTNTKSSAIIELNKNNDKIKKLNYSIKHNIPTNMRTPWDFTNKNMEAFLGPLIYFVLMYGVGTIYLENKNNTMKQLLIRPHSRYKILLSKITSTILFTAIASLFVMLILLITGVILYGKNGMGQNILTLIDGKIVENNAYIFHIKYLMYGLIRYTLSISVGFMMALIFNSQIIAILTALFITNSGATLVPFIAKYSWAKYVLFSNLDLAGKLSVTSSFPHVEGVTVPFSISIVLIYSLVFFAISFVYFKKKNIA</sequence>
<keyword evidence="4" id="KW-1185">Reference proteome</keyword>
<dbReference type="RefSeq" id="WP_343759597.1">
    <property type="nucleotide sequence ID" value="NZ_BAAACG010000006.1"/>
</dbReference>
<keyword evidence="1" id="KW-0175">Coiled coil</keyword>
<dbReference type="EMBL" id="BAAACG010000006">
    <property type="protein sequence ID" value="GAA0736131.1"/>
    <property type="molecule type" value="Genomic_DNA"/>
</dbReference>
<proteinExistence type="predicted"/>
<name>A0ABP3UJN6_9CLOT</name>
<evidence type="ECO:0000256" key="2">
    <source>
        <dbReference type="SAM" id="Phobius"/>
    </source>
</evidence>
<feature type="transmembrane region" description="Helical" evidence="2">
    <location>
        <begin position="253"/>
        <end position="273"/>
    </location>
</feature>
<feature type="coiled-coil region" evidence="1">
    <location>
        <begin position="55"/>
        <end position="82"/>
    </location>
</feature>
<dbReference type="Proteomes" id="UP001501510">
    <property type="component" value="Unassembled WGS sequence"/>
</dbReference>
<accession>A0ABP3UJN6</accession>
<feature type="transmembrane region" description="Helical" evidence="2">
    <location>
        <begin position="127"/>
        <end position="146"/>
    </location>
</feature>
<feature type="transmembrane region" description="Helical" evidence="2">
    <location>
        <begin position="167"/>
        <end position="197"/>
    </location>
</feature>
<comment type="caution">
    <text evidence="3">The sequence shown here is derived from an EMBL/GenBank/DDBJ whole genome shotgun (WGS) entry which is preliminary data.</text>
</comment>
<protein>
    <submittedName>
        <fullName evidence="3">ABC transporter permease</fullName>
    </submittedName>
</protein>
<dbReference type="Pfam" id="PF12679">
    <property type="entry name" value="ABC2_membrane_2"/>
    <property type="match status" value="1"/>
</dbReference>
<feature type="transmembrane region" description="Helical" evidence="2">
    <location>
        <begin position="226"/>
        <end position="246"/>
    </location>
</feature>
<keyword evidence="2" id="KW-0472">Membrane</keyword>
<keyword evidence="2" id="KW-1133">Transmembrane helix</keyword>
<evidence type="ECO:0000256" key="1">
    <source>
        <dbReference type="SAM" id="Coils"/>
    </source>
</evidence>
<dbReference type="PANTHER" id="PTHR37305">
    <property type="entry name" value="INTEGRAL MEMBRANE PROTEIN-RELATED"/>
    <property type="match status" value="1"/>
</dbReference>
<evidence type="ECO:0000313" key="4">
    <source>
        <dbReference type="Proteomes" id="UP001501510"/>
    </source>
</evidence>
<feature type="transmembrane region" description="Helical" evidence="2">
    <location>
        <begin position="20"/>
        <end position="41"/>
    </location>
</feature>
<keyword evidence="2" id="KW-0812">Transmembrane</keyword>
<organism evidence="3 4">
    <name type="scientific">Clostridium oceanicum</name>
    <dbReference type="NCBI Taxonomy" id="1543"/>
    <lineage>
        <taxon>Bacteria</taxon>
        <taxon>Bacillati</taxon>
        <taxon>Bacillota</taxon>
        <taxon>Clostridia</taxon>
        <taxon>Eubacteriales</taxon>
        <taxon>Clostridiaceae</taxon>
        <taxon>Clostridium</taxon>
    </lineage>
</organism>
<evidence type="ECO:0000313" key="3">
    <source>
        <dbReference type="EMBL" id="GAA0736131.1"/>
    </source>
</evidence>
<dbReference type="PANTHER" id="PTHR37305:SF1">
    <property type="entry name" value="MEMBRANE PROTEIN"/>
    <property type="match status" value="1"/>
</dbReference>
<gene>
    <name evidence="3" type="ORF">GCM10008906_10770</name>
</gene>
<reference evidence="4" key="1">
    <citation type="journal article" date="2019" name="Int. J. Syst. Evol. Microbiol.">
        <title>The Global Catalogue of Microorganisms (GCM) 10K type strain sequencing project: providing services to taxonomists for standard genome sequencing and annotation.</title>
        <authorList>
            <consortium name="The Broad Institute Genomics Platform"/>
            <consortium name="The Broad Institute Genome Sequencing Center for Infectious Disease"/>
            <person name="Wu L."/>
            <person name="Ma J."/>
        </authorList>
    </citation>
    <scope>NUCLEOTIDE SEQUENCE [LARGE SCALE GENOMIC DNA]</scope>
    <source>
        <strain evidence="4">JCM 1407</strain>
    </source>
</reference>